<proteinExistence type="predicted"/>
<dbReference type="EMBL" id="KV454001">
    <property type="protein sequence ID" value="ODQ49119.1"/>
    <property type="molecule type" value="Genomic_DNA"/>
</dbReference>
<sequence length="692" mass="79502">MSTLTLQTFLGNSNIQELQDFATVLLSRMEKEYPGDSVETEKVKSLFIDVYQIIKPGLKSSPGEGSGTTAPKISQGEDRFKSLSQAEEQDFTLSATGVDVLNCAILQIRDNLWLESEDSNIRMLSEIMVLNILVTLMLEISKTLITSTLNTSNTINYYDCVLSKKYSVLLYFLQTLPQNTFAFLMEVKKVKLVSPSSTIVEIPSWIPNFFRDIYAATLKYFRLAYTMIDRSIEDFFRSPTTFLMERQQNSRSLFVKFWNSTFQLPYYYSKYEIERRRKNLVNLQKTNISKLGYLLTNSPHYDLKNDNLSTDFSTINSFLESFLSSDKFTQSSLPKEKQLNIDNLYSAFSTGSYELKHKLDRVESENAMPSYFTRNWPIIIPAGLFIGSYVPSALRNTRLLITDPQVRSESYEYFKQLVDYCIDTTVSFWKHWVVNPINNILKTIRHDDNSEIALMSQKSLASDLDSLERMAIDYIVDSSPTGGNMSLSELDQIKNAIKSGDMTLVMNNYERDLKTPIKSIVAGDMIRNILIQIQKTKVDGSLALNGVDQILKSQELVFGFVAASPSLFIVWMLKNSFMSWYNGESKSSYKNVQTREVKTRVNASLGKIEKLVDYMVSQKRDNSVSDDVDYYKNGLVFIEVRSLKRLSKKLLPLYVYYQFKEDVEELVGTSSDVEYKLLTIQRIWNVYAGYLR</sequence>
<evidence type="ECO:0000256" key="2">
    <source>
        <dbReference type="ARBA" id="ARBA00022692"/>
    </source>
</evidence>
<evidence type="ECO:0008006" key="8">
    <source>
        <dbReference type="Google" id="ProtNLM"/>
    </source>
</evidence>
<keyword evidence="2" id="KW-0812">Transmembrane</keyword>
<dbReference type="STRING" id="763406.A0A1E3NSP0"/>
<evidence type="ECO:0000256" key="4">
    <source>
        <dbReference type="ARBA" id="ARBA00023128"/>
    </source>
</evidence>
<dbReference type="PANTHER" id="PTHR28234:SF1">
    <property type="entry name" value="NUCLEAR CONTROL OF ATPASE PROTEIN 2"/>
    <property type="match status" value="1"/>
</dbReference>
<keyword evidence="4" id="KW-0496">Mitochondrion</keyword>
<accession>A0A1E3NSP0</accession>
<organism evidence="6 7">
    <name type="scientific">Pichia membranifaciens NRRL Y-2026</name>
    <dbReference type="NCBI Taxonomy" id="763406"/>
    <lineage>
        <taxon>Eukaryota</taxon>
        <taxon>Fungi</taxon>
        <taxon>Dikarya</taxon>
        <taxon>Ascomycota</taxon>
        <taxon>Saccharomycotina</taxon>
        <taxon>Pichiomycetes</taxon>
        <taxon>Pichiales</taxon>
        <taxon>Pichiaceae</taxon>
        <taxon>Pichia</taxon>
    </lineage>
</organism>
<dbReference type="InterPro" id="IPR013946">
    <property type="entry name" value="NCA2-like"/>
</dbReference>
<dbReference type="PANTHER" id="PTHR28234">
    <property type="entry name" value="NUCLEAR CONTROL OF ATPASE PROTEIN 2"/>
    <property type="match status" value="1"/>
</dbReference>
<gene>
    <name evidence="6" type="ORF">PICMEDRAFT_70691</name>
</gene>
<dbReference type="Pfam" id="PF08637">
    <property type="entry name" value="NCA2"/>
    <property type="match status" value="1"/>
</dbReference>
<dbReference type="GO" id="GO:0005741">
    <property type="term" value="C:mitochondrial outer membrane"/>
    <property type="evidence" value="ECO:0007669"/>
    <property type="project" value="TreeGrafter"/>
</dbReference>
<evidence type="ECO:0000256" key="3">
    <source>
        <dbReference type="ARBA" id="ARBA00022989"/>
    </source>
</evidence>
<dbReference type="Proteomes" id="UP000094455">
    <property type="component" value="Unassembled WGS sequence"/>
</dbReference>
<evidence type="ECO:0000313" key="7">
    <source>
        <dbReference type="Proteomes" id="UP000094455"/>
    </source>
</evidence>
<dbReference type="AlphaFoldDB" id="A0A1E3NSP0"/>
<comment type="subcellular location">
    <subcellularLocation>
        <location evidence="1">Mitochondrion membrane</location>
        <topology evidence="1">Multi-pass membrane protein</topology>
    </subcellularLocation>
</comment>
<name>A0A1E3NSP0_9ASCO</name>
<evidence type="ECO:0000256" key="1">
    <source>
        <dbReference type="ARBA" id="ARBA00004225"/>
    </source>
</evidence>
<dbReference type="RefSeq" id="XP_019020232.1">
    <property type="nucleotide sequence ID" value="XM_019163705.1"/>
</dbReference>
<keyword evidence="3" id="KW-1133">Transmembrane helix</keyword>
<protein>
    <recommendedName>
        <fullName evidence="8">Nuclear control of ATPase protein 2</fullName>
    </recommendedName>
</protein>
<evidence type="ECO:0000256" key="5">
    <source>
        <dbReference type="ARBA" id="ARBA00023136"/>
    </source>
</evidence>
<keyword evidence="7" id="KW-1185">Reference proteome</keyword>
<dbReference type="OrthoDB" id="413313at2759"/>
<dbReference type="GeneID" id="30180392"/>
<reference evidence="6 7" key="1">
    <citation type="journal article" date="2016" name="Proc. Natl. Acad. Sci. U.S.A.">
        <title>Comparative genomics of biotechnologically important yeasts.</title>
        <authorList>
            <person name="Riley R."/>
            <person name="Haridas S."/>
            <person name="Wolfe K.H."/>
            <person name="Lopes M.R."/>
            <person name="Hittinger C.T."/>
            <person name="Goeker M."/>
            <person name="Salamov A.A."/>
            <person name="Wisecaver J.H."/>
            <person name="Long T.M."/>
            <person name="Calvey C.H."/>
            <person name="Aerts A.L."/>
            <person name="Barry K.W."/>
            <person name="Choi C."/>
            <person name="Clum A."/>
            <person name="Coughlan A.Y."/>
            <person name="Deshpande S."/>
            <person name="Douglass A.P."/>
            <person name="Hanson S.J."/>
            <person name="Klenk H.-P."/>
            <person name="LaButti K.M."/>
            <person name="Lapidus A."/>
            <person name="Lindquist E.A."/>
            <person name="Lipzen A.M."/>
            <person name="Meier-Kolthoff J.P."/>
            <person name="Ohm R.A."/>
            <person name="Otillar R.P."/>
            <person name="Pangilinan J.L."/>
            <person name="Peng Y."/>
            <person name="Rokas A."/>
            <person name="Rosa C.A."/>
            <person name="Scheuner C."/>
            <person name="Sibirny A.A."/>
            <person name="Slot J.C."/>
            <person name="Stielow J.B."/>
            <person name="Sun H."/>
            <person name="Kurtzman C.P."/>
            <person name="Blackwell M."/>
            <person name="Grigoriev I.V."/>
            <person name="Jeffries T.W."/>
        </authorList>
    </citation>
    <scope>NUCLEOTIDE SEQUENCE [LARGE SCALE GENOMIC DNA]</scope>
    <source>
        <strain evidence="6 7">NRRL Y-2026</strain>
    </source>
</reference>
<evidence type="ECO:0000313" key="6">
    <source>
        <dbReference type="EMBL" id="ODQ49119.1"/>
    </source>
</evidence>
<keyword evidence="5" id="KW-0472">Membrane</keyword>